<dbReference type="PANTHER" id="PTHR23308">
    <property type="entry name" value="NUCLEAR INHIBITOR OF PROTEIN PHOSPHATASE-1"/>
    <property type="match status" value="1"/>
</dbReference>
<dbReference type="InterPro" id="IPR008984">
    <property type="entry name" value="SMAD_FHA_dom_sf"/>
</dbReference>
<dbReference type="InterPro" id="IPR000253">
    <property type="entry name" value="FHA_dom"/>
</dbReference>
<dbReference type="RefSeq" id="WP_135479684.1">
    <property type="nucleotide sequence ID" value="NZ_SIJK02000034.1"/>
</dbReference>
<comment type="caution">
    <text evidence="2">The sequence shown here is derived from an EMBL/GenBank/DDBJ whole genome shotgun (WGS) entry which is preliminary data.</text>
</comment>
<dbReference type="SMART" id="SM00240">
    <property type="entry name" value="FHA"/>
    <property type="match status" value="1"/>
</dbReference>
<dbReference type="SUPFAM" id="SSF49879">
    <property type="entry name" value="SMAD/FHA domain"/>
    <property type="match status" value="1"/>
</dbReference>
<sequence length="169" mass="18099">MQQCSNCRAQQLDGTIFCSECGASLLEGVMLRSATPAMNRTVASNQAAGGSTRAPVRPAHHHRTLVLFVGPSGRRIEPGQATQFLIGRKDPERGIDPEVDLSLDGGLDAGVSRSHALLVRRGAEYTLEDLASANGTFVNGRRLPPQVPTKLHPGDELLFGTLTVRFALE</sequence>
<evidence type="ECO:0000259" key="1">
    <source>
        <dbReference type="PROSITE" id="PS50006"/>
    </source>
</evidence>
<dbReference type="Pfam" id="PF00498">
    <property type="entry name" value="FHA"/>
    <property type="match status" value="1"/>
</dbReference>
<name>A0ABS4DDG6_9CHLR</name>
<accession>A0ABS4DDG6</accession>
<dbReference type="Proteomes" id="UP001193081">
    <property type="component" value="Unassembled WGS sequence"/>
</dbReference>
<dbReference type="InterPro" id="IPR050923">
    <property type="entry name" value="Cell_Proc_Reg/RNA_Proc"/>
</dbReference>
<feature type="domain" description="FHA" evidence="1">
    <location>
        <begin position="84"/>
        <end position="143"/>
    </location>
</feature>
<evidence type="ECO:0000313" key="2">
    <source>
        <dbReference type="EMBL" id="MBP1467491.1"/>
    </source>
</evidence>
<proteinExistence type="predicted"/>
<keyword evidence="3" id="KW-1185">Reference proteome</keyword>
<dbReference type="Gene3D" id="2.60.200.20">
    <property type="match status" value="1"/>
</dbReference>
<evidence type="ECO:0000313" key="3">
    <source>
        <dbReference type="Proteomes" id="UP001193081"/>
    </source>
</evidence>
<dbReference type="PROSITE" id="PS50006">
    <property type="entry name" value="FHA_DOMAIN"/>
    <property type="match status" value="1"/>
</dbReference>
<protein>
    <submittedName>
        <fullName evidence="2">FHA domain-containing protein</fullName>
    </submittedName>
</protein>
<reference evidence="2 3" key="1">
    <citation type="submission" date="2021-03" db="EMBL/GenBank/DDBJ databases">
        <authorList>
            <person name="Grouzdev D.S."/>
        </authorList>
    </citation>
    <scope>NUCLEOTIDE SEQUENCE [LARGE SCALE GENOMIC DNA]</scope>
    <source>
        <strain evidence="2 3">M50-1</strain>
    </source>
</reference>
<dbReference type="EMBL" id="SIJK02000034">
    <property type="protein sequence ID" value="MBP1467491.1"/>
    <property type="molecule type" value="Genomic_DNA"/>
</dbReference>
<gene>
    <name evidence="2" type="ORF">EYB53_017390</name>
</gene>
<dbReference type="CDD" id="cd00060">
    <property type="entry name" value="FHA"/>
    <property type="match status" value="1"/>
</dbReference>
<organism evidence="2 3">
    <name type="scientific">Candidatus Chloroploca mongolica</name>
    <dbReference type="NCBI Taxonomy" id="2528176"/>
    <lineage>
        <taxon>Bacteria</taxon>
        <taxon>Bacillati</taxon>
        <taxon>Chloroflexota</taxon>
        <taxon>Chloroflexia</taxon>
        <taxon>Chloroflexales</taxon>
        <taxon>Chloroflexineae</taxon>
        <taxon>Oscillochloridaceae</taxon>
        <taxon>Candidatus Chloroploca</taxon>
    </lineage>
</organism>